<dbReference type="AlphaFoldDB" id="A0AAE8MQY4"/>
<keyword evidence="1" id="KW-1133">Transmembrane helix</keyword>
<name>A0AAE8MQY4_9PEZI</name>
<evidence type="ECO:0000313" key="2">
    <source>
        <dbReference type="EMBL" id="SPN98591.1"/>
    </source>
</evidence>
<organism evidence="2 3">
    <name type="scientific">Cephalotrichum gorgonifer</name>
    <dbReference type="NCBI Taxonomy" id="2041049"/>
    <lineage>
        <taxon>Eukaryota</taxon>
        <taxon>Fungi</taxon>
        <taxon>Dikarya</taxon>
        <taxon>Ascomycota</taxon>
        <taxon>Pezizomycotina</taxon>
        <taxon>Sordariomycetes</taxon>
        <taxon>Hypocreomycetidae</taxon>
        <taxon>Microascales</taxon>
        <taxon>Microascaceae</taxon>
        <taxon>Cephalotrichum</taxon>
    </lineage>
</organism>
<feature type="transmembrane region" description="Helical" evidence="1">
    <location>
        <begin position="31"/>
        <end position="50"/>
    </location>
</feature>
<gene>
    <name evidence="2" type="ORF">DNG_01636</name>
</gene>
<evidence type="ECO:0000256" key="1">
    <source>
        <dbReference type="SAM" id="Phobius"/>
    </source>
</evidence>
<proteinExistence type="predicted"/>
<dbReference type="EMBL" id="ONZQ02000002">
    <property type="protein sequence ID" value="SPN98591.1"/>
    <property type="molecule type" value="Genomic_DNA"/>
</dbReference>
<dbReference type="PANTHER" id="PTHR34187:SF3">
    <property type="entry name" value="DUF DOMAIN PROTEIN (AFU_ORTHOLOGUE AFUA_6G11150)"/>
    <property type="match status" value="1"/>
</dbReference>
<dbReference type="Proteomes" id="UP001187682">
    <property type="component" value="Unassembled WGS sequence"/>
</dbReference>
<evidence type="ECO:0000313" key="3">
    <source>
        <dbReference type="Proteomes" id="UP001187682"/>
    </source>
</evidence>
<sequence>MAIVSNAIVLSFHLKSQPSELEMRMSKPLGIVFWALSLCCLGLGAGNYITTVNKYGGKVAIVQSGWKTQVVLGAISVSIVGTCVVLLIIAKISGGNHS</sequence>
<protein>
    <submittedName>
        <fullName evidence="2">Related to DUF domain protein</fullName>
    </submittedName>
</protein>
<comment type="caution">
    <text evidence="2">The sequence shown here is derived from an EMBL/GenBank/DDBJ whole genome shotgun (WGS) entry which is preliminary data.</text>
</comment>
<keyword evidence="1" id="KW-0472">Membrane</keyword>
<feature type="transmembrane region" description="Helical" evidence="1">
    <location>
        <begin position="70"/>
        <end position="90"/>
    </location>
</feature>
<accession>A0AAE8MQY4</accession>
<reference evidence="2" key="1">
    <citation type="submission" date="2018-03" db="EMBL/GenBank/DDBJ databases">
        <authorList>
            <person name="Guldener U."/>
        </authorList>
    </citation>
    <scope>NUCLEOTIDE SEQUENCE</scope>
</reference>
<dbReference type="InterPro" id="IPR052053">
    <property type="entry name" value="IM_YidH-like"/>
</dbReference>
<dbReference type="PANTHER" id="PTHR34187">
    <property type="entry name" value="FGR18P"/>
    <property type="match status" value="1"/>
</dbReference>
<keyword evidence="1" id="KW-0812">Transmembrane</keyword>
<keyword evidence="3" id="KW-1185">Reference proteome</keyword>